<feature type="region of interest" description="Disordered" evidence="1">
    <location>
        <begin position="406"/>
        <end position="437"/>
    </location>
</feature>
<reference evidence="2 3" key="2">
    <citation type="submission" date="2015-05" db="EMBL/GenBank/DDBJ databases">
        <authorList>
            <person name="Morales-Cruz A."/>
            <person name="Amrine K.C."/>
            <person name="Cantu D."/>
        </authorList>
    </citation>
    <scope>NUCLEOTIDE SEQUENCE [LARGE SCALE GENOMIC DNA]</scope>
    <source>
        <strain evidence="2">UCRPC4</strain>
    </source>
</reference>
<feature type="region of interest" description="Disordered" evidence="1">
    <location>
        <begin position="451"/>
        <end position="499"/>
    </location>
</feature>
<feature type="compositionally biased region" description="Polar residues" evidence="1">
    <location>
        <begin position="406"/>
        <end position="420"/>
    </location>
</feature>
<feature type="compositionally biased region" description="Polar residues" evidence="1">
    <location>
        <begin position="470"/>
        <end position="488"/>
    </location>
</feature>
<accession>A0A0G2DYT8</accession>
<feature type="region of interest" description="Disordered" evidence="1">
    <location>
        <begin position="118"/>
        <end position="170"/>
    </location>
</feature>
<evidence type="ECO:0000313" key="3">
    <source>
        <dbReference type="Proteomes" id="UP000053317"/>
    </source>
</evidence>
<feature type="compositionally biased region" description="Low complexity" evidence="1">
    <location>
        <begin position="234"/>
        <end position="249"/>
    </location>
</feature>
<comment type="caution">
    <text evidence="2">The sequence shown here is derived from an EMBL/GenBank/DDBJ whole genome shotgun (WGS) entry which is preliminary data.</text>
</comment>
<feature type="compositionally biased region" description="Acidic residues" evidence="1">
    <location>
        <begin position="122"/>
        <end position="167"/>
    </location>
</feature>
<dbReference type="AlphaFoldDB" id="A0A0G2DYT8"/>
<keyword evidence="3" id="KW-1185">Reference proteome</keyword>
<dbReference type="Proteomes" id="UP000053317">
    <property type="component" value="Unassembled WGS sequence"/>
</dbReference>
<sequence length="870" mass="95105">MQILNRGLRSIRAFFYGKSNSPASIQDTVNQASQKSVPVFKPYRVLKARQRPFVNQKHPVRLEVVGHSKWTEDPANHFWQLEISKRKWPKFQPSHVGPTHIDSIMTDVSGDPVYDDVVTPEFVDDPMDIDNFDDPPVAEEKDYDEEEDDDDDDENDDEEDDDDDPDDGVLRNEVCFNCGLQEENHESMSILAFDFALLNLGEDAPLPVKPSTTSDSAVKPSPLTINNKPAAPTPQCSAPSSDSSASMLPTSASEVKKHDTLPLTIPAEITQMSFPKSKIEAIPRLAPATAPSMPSVSRFARPTSLPTLAASRFAQQTPPSMPAAPRPTPVAPRPVPAAFLPIPATSGFVPTSPLPVQTSSASTSMLPTLNQEVNMQEVEPSTMPGKVQQATLPEDTEVEAASRLLQSSGAVTPLPRTSNQEVRRQAAPPSATPTMVPQVQLPNDMEIEAIPPPIQISSPSSSLSQTSNQEVQMNDTSSAPTGNIQQATLPHPTPSLLATSNQDVNMKNSATSAPAGYFQQANLSQQMDVGAPAPLSLPVLTASYHPGPSPLRRRRRSTSRSPSPPRLRRTPPCRPPPPPPQAALPSAPVLVQAQPSSLLSVSSSAAISQQQALPTAPVVDTSLPEKIEKPIFRVTTNDSGKRIGMVVMPNTAEEVVKDISKLWLCGVNAAVKPDTIPQKTLTKAGKQRAKSQFKGLPEVDFNVFETLVGMQLQSGRNPRELMPPEEAKKHGQDWAIDYHRVDRMANTSGFDPANGGFYSPDKLVGHQTLGTPRDLYDSMAEKISKGEQWVFDEVVHDWINETRGPRNTNLARFFAIVHRSGWVKFGKTNPKWGPIRALKNQRDLDAKAAELNKRLEEVPRLTLFMWNKLA</sequence>
<protein>
    <submittedName>
        <fullName evidence="2">Uncharacterized protein</fullName>
    </submittedName>
</protein>
<reference evidence="2 3" key="1">
    <citation type="submission" date="2015-05" db="EMBL/GenBank/DDBJ databases">
        <title>Distinctive expansion of gene families associated with plant cell wall degradation and secondary metabolism in the genomes of grapevine trunk pathogens.</title>
        <authorList>
            <person name="Lawrence D.P."/>
            <person name="Travadon R."/>
            <person name="Rolshausen P.E."/>
            <person name="Baumgartner K."/>
        </authorList>
    </citation>
    <scope>NUCLEOTIDE SEQUENCE [LARGE SCALE GENOMIC DNA]</scope>
    <source>
        <strain evidence="2">UCRPC4</strain>
    </source>
</reference>
<evidence type="ECO:0000256" key="1">
    <source>
        <dbReference type="SAM" id="MobiDB-lite"/>
    </source>
</evidence>
<feature type="compositionally biased region" description="Pro residues" evidence="1">
    <location>
        <begin position="572"/>
        <end position="582"/>
    </location>
</feature>
<evidence type="ECO:0000313" key="2">
    <source>
        <dbReference type="EMBL" id="KKY15739.1"/>
    </source>
</evidence>
<organism evidence="2 3">
    <name type="scientific">Phaeomoniella chlamydospora</name>
    <name type="common">Phaeoacremonium chlamydosporum</name>
    <dbReference type="NCBI Taxonomy" id="158046"/>
    <lineage>
        <taxon>Eukaryota</taxon>
        <taxon>Fungi</taxon>
        <taxon>Dikarya</taxon>
        <taxon>Ascomycota</taxon>
        <taxon>Pezizomycotina</taxon>
        <taxon>Eurotiomycetes</taxon>
        <taxon>Chaetothyriomycetidae</taxon>
        <taxon>Phaeomoniellales</taxon>
        <taxon>Phaeomoniellaceae</taxon>
        <taxon>Phaeomoniella</taxon>
    </lineage>
</organism>
<gene>
    <name evidence="2" type="ORF">UCRPC4_g06175</name>
</gene>
<name>A0A0G2DYT8_PHACM</name>
<dbReference type="EMBL" id="LCWF01000177">
    <property type="protein sequence ID" value="KKY15739.1"/>
    <property type="molecule type" value="Genomic_DNA"/>
</dbReference>
<feature type="region of interest" description="Disordered" evidence="1">
    <location>
        <begin position="540"/>
        <end position="585"/>
    </location>
</feature>
<proteinExistence type="predicted"/>
<feature type="compositionally biased region" description="Low complexity" evidence="1">
    <location>
        <begin position="455"/>
        <end position="469"/>
    </location>
</feature>
<feature type="region of interest" description="Disordered" evidence="1">
    <location>
        <begin position="208"/>
        <end position="249"/>
    </location>
</feature>